<evidence type="ECO:0000256" key="4">
    <source>
        <dbReference type="ARBA" id="ARBA00023136"/>
    </source>
</evidence>
<proteinExistence type="predicted"/>
<gene>
    <name evidence="7" type="ORF">LEN_4761</name>
</gene>
<dbReference type="KEGG" id="lem:LEN_4761"/>
<organism evidence="7 8">
    <name type="scientific">Lysobacter enzymogenes</name>
    <dbReference type="NCBI Taxonomy" id="69"/>
    <lineage>
        <taxon>Bacteria</taxon>
        <taxon>Pseudomonadati</taxon>
        <taxon>Pseudomonadota</taxon>
        <taxon>Gammaproteobacteria</taxon>
        <taxon>Lysobacterales</taxon>
        <taxon>Lysobacteraceae</taxon>
        <taxon>Lysobacter</taxon>
    </lineage>
</organism>
<dbReference type="AlphaFoldDB" id="A0AAU9AVV9"/>
<name>A0AAU9AVV9_LYSEN</name>
<evidence type="ECO:0000259" key="6">
    <source>
        <dbReference type="Pfam" id="PF06271"/>
    </source>
</evidence>
<dbReference type="EMBL" id="AP014940">
    <property type="protein sequence ID" value="BAW00249.1"/>
    <property type="molecule type" value="Genomic_DNA"/>
</dbReference>
<feature type="transmembrane region" description="Helical" evidence="5">
    <location>
        <begin position="27"/>
        <end position="49"/>
    </location>
</feature>
<keyword evidence="3 5" id="KW-1133">Transmembrane helix</keyword>
<dbReference type="PANTHER" id="PTHR38480:SF1">
    <property type="entry name" value="SLR0254 PROTEIN"/>
    <property type="match status" value="1"/>
</dbReference>
<evidence type="ECO:0000256" key="1">
    <source>
        <dbReference type="ARBA" id="ARBA00004141"/>
    </source>
</evidence>
<evidence type="ECO:0000256" key="2">
    <source>
        <dbReference type="ARBA" id="ARBA00022692"/>
    </source>
</evidence>
<keyword evidence="4 5" id="KW-0472">Membrane</keyword>
<evidence type="ECO:0000256" key="3">
    <source>
        <dbReference type="ARBA" id="ARBA00022989"/>
    </source>
</evidence>
<evidence type="ECO:0000256" key="5">
    <source>
        <dbReference type="SAM" id="Phobius"/>
    </source>
</evidence>
<accession>A0AAU9AVV9</accession>
<dbReference type="Proteomes" id="UP000218824">
    <property type="component" value="Chromosome"/>
</dbReference>
<reference evidence="7 8" key="1">
    <citation type="journal article" date="2017" name="DNA Res.">
        <title>Complete genome sequence and expression profile of the commercial lytic enzyme producer Lysobacter enzymogenes M497-1.</title>
        <authorList>
            <person name="Takami H."/>
            <person name="Toyoda A."/>
            <person name="Uchiyama I."/>
            <person name="Itoh T."/>
            <person name="Takaki Y."/>
            <person name="Arai W."/>
            <person name="Nishi S."/>
            <person name="Kawai M."/>
            <person name="Shinya K."/>
            <person name="Ikeda H."/>
        </authorList>
    </citation>
    <scope>NUCLEOTIDE SEQUENCE [LARGE SCALE GENOMIC DNA]</scope>
    <source>
        <strain evidence="7 8">M497-1</strain>
    </source>
</reference>
<feature type="domain" description="RDD" evidence="6">
    <location>
        <begin position="21"/>
        <end position="143"/>
    </location>
</feature>
<comment type="subcellular location">
    <subcellularLocation>
        <location evidence="1">Membrane</location>
        <topology evidence="1">Multi-pass membrane protein</topology>
    </subcellularLocation>
</comment>
<dbReference type="GO" id="GO:0016020">
    <property type="term" value="C:membrane"/>
    <property type="evidence" value="ECO:0007669"/>
    <property type="project" value="UniProtKB-SubCell"/>
</dbReference>
<dbReference type="GeneID" id="83066536"/>
<feature type="transmembrane region" description="Helical" evidence="5">
    <location>
        <begin position="55"/>
        <end position="75"/>
    </location>
</feature>
<dbReference type="Pfam" id="PF06271">
    <property type="entry name" value="RDD"/>
    <property type="match status" value="1"/>
</dbReference>
<dbReference type="RefSeq" id="WP_074871048.1">
    <property type="nucleotide sequence ID" value="NZ_AP014940.1"/>
</dbReference>
<sequence>MLDTYRQVVTPEGVALHLRAAGPVPRALAYLVDLIARAAIYIALVQLLAIPFGKAGTAMLMLVSFALTWFYPVLFEALMQGRTPGKWALGLRVVAADGAPVGWMATFARNLLRVVDALPLFYAVGLTACLIDPWGRRLGDMVARTLVVHAPRQAVLHAAAVAPAVAPDHLLLPHEQSAVVAFAERGPGLTAARQAELADLAEPLVHARGQAAVARLYGIANWLLGRR</sequence>
<dbReference type="InterPro" id="IPR010432">
    <property type="entry name" value="RDD"/>
</dbReference>
<keyword evidence="2 5" id="KW-0812">Transmembrane</keyword>
<protein>
    <submittedName>
        <fullName evidence="7">RDD domain-containing protein</fullName>
    </submittedName>
</protein>
<evidence type="ECO:0000313" key="7">
    <source>
        <dbReference type="EMBL" id="BAW00249.1"/>
    </source>
</evidence>
<evidence type="ECO:0000313" key="8">
    <source>
        <dbReference type="Proteomes" id="UP000218824"/>
    </source>
</evidence>
<dbReference type="PANTHER" id="PTHR38480">
    <property type="entry name" value="SLR0254 PROTEIN"/>
    <property type="match status" value="1"/>
</dbReference>